<dbReference type="PANTHER" id="PTHR40621:SF8">
    <property type="entry name" value="AP-1-LIKE TRANSCRIPTION FACTOR YAP3"/>
    <property type="match status" value="1"/>
</dbReference>
<sequence length="321" mass="35425">MDYSYYAPQAPAYPFFDLPDKQASHQFDPQSNVHQDPLSAFTDPSTFSYFDQNVAFNPPDPSAMMGPPQSPPASLHRGQSFSQALPYEGSGSISNEVLPDTEFGEQAMSRSSDGDEDKDNLTPAQSRRKAQNRAAQRAFRERKERHVKDLEIKLKSIEAQSTDLLSDNERLRRELDRLATQNEILRATSTPKRLPGQAHLESSHKSRRATEPEPVTAGPMVYSPKTFNAAFAQDHGLDTNEPVSHRIGVSSSTGERLLATGAAWDLIQGHELYRQGMVDLGEVIDRLREKAICDGVGPAFAETDVVKAIQESVGVSGDELI</sequence>
<evidence type="ECO:0000313" key="5">
    <source>
        <dbReference type="EMBL" id="MDI1487021.1"/>
    </source>
</evidence>
<dbReference type="Gene3D" id="1.10.238.100">
    <property type="entry name" value="YAP1 redox domain. Chain B"/>
    <property type="match status" value="1"/>
</dbReference>
<dbReference type="PANTHER" id="PTHR40621">
    <property type="entry name" value="TRANSCRIPTION FACTOR KAPC-RELATED"/>
    <property type="match status" value="1"/>
</dbReference>
<feature type="region of interest" description="Disordered" evidence="3">
    <location>
        <begin position="20"/>
        <end position="40"/>
    </location>
</feature>
<keyword evidence="2" id="KW-0539">Nucleus</keyword>
<dbReference type="InterPro" id="IPR004827">
    <property type="entry name" value="bZIP"/>
</dbReference>
<feature type="region of interest" description="Disordered" evidence="3">
    <location>
        <begin position="105"/>
        <end position="142"/>
    </location>
</feature>
<dbReference type="SUPFAM" id="SSF57959">
    <property type="entry name" value="Leucine zipper domain"/>
    <property type="match status" value="1"/>
</dbReference>
<dbReference type="PROSITE" id="PS50217">
    <property type="entry name" value="BZIP"/>
    <property type="match status" value="1"/>
</dbReference>
<evidence type="ECO:0000256" key="3">
    <source>
        <dbReference type="SAM" id="MobiDB-lite"/>
    </source>
</evidence>
<dbReference type="GO" id="GO:0000976">
    <property type="term" value="F:transcription cis-regulatory region binding"/>
    <property type="evidence" value="ECO:0007669"/>
    <property type="project" value="InterPro"/>
</dbReference>
<accession>A0AA43TPY6</accession>
<comment type="subcellular location">
    <subcellularLocation>
        <location evidence="1">Nucleus</location>
    </subcellularLocation>
</comment>
<evidence type="ECO:0000256" key="2">
    <source>
        <dbReference type="ARBA" id="ARBA00023242"/>
    </source>
</evidence>
<protein>
    <recommendedName>
        <fullName evidence="4">BZIP domain-containing protein</fullName>
    </recommendedName>
</protein>
<feature type="region of interest" description="Disordered" evidence="3">
    <location>
        <begin position="189"/>
        <end position="221"/>
    </location>
</feature>
<dbReference type="GO" id="GO:0001228">
    <property type="term" value="F:DNA-binding transcription activator activity, RNA polymerase II-specific"/>
    <property type="evidence" value="ECO:0007669"/>
    <property type="project" value="TreeGrafter"/>
</dbReference>
<evidence type="ECO:0000313" key="6">
    <source>
        <dbReference type="Proteomes" id="UP001161017"/>
    </source>
</evidence>
<dbReference type="EMBL" id="JAPUFD010000004">
    <property type="protein sequence ID" value="MDI1487021.1"/>
    <property type="molecule type" value="Genomic_DNA"/>
</dbReference>
<dbReference type="Gene3D" id="1.20.5.170">
    <property type="match status" value="1"/>
</dbReference>
<organism evidence="5 6">
    <name type="scientific">Ramalina farinacea</name>
    <dbReference type="NCBI Taxonomy" id="258253"/>
    <lineage>
        <taxon>Eukaryota</taxon>
        <taxon>Fungi</taxon>
        <taxon>Dikarya</taxon>
        <taxon>Ascomycota</taxon>
        <taxon>Pezizomycotina</taxon>
        <taxon>Lecanoromycetes</taxon>
        <taxon>OSLEUM clade</taxon>
        <taxon>Lecanoromycetidae</taxon>
        <taxon>Lecanorales</taxon>
        <taxon>Lecanorineae</taxon>
        <taxon>Ramalinaceae</taxon>
        <taxon>Ramalina</taxon>
    </lineage>
</organism>
<dbReference type="PROSITE" id="PS00036">
    <property type="entry name" value="BZIP_BASIC"/>
    <property type="match status" value="1"/>
</dbReference>
<evidence type="ECO:0000256" key="1">
    <source>
        <dbReference type="ARBA" id="ARBA00004123"/>
    </source>
</evidence>
<feature type="region of interest" description="Disordered" evidence="3">
    <location>
        <begin position="53"/>
        <end position="78"/>
    </location>
</feature>
<dbReference type="InterPro" id="IPR050936">
    <property type="entry name" value="AP-1-like"/>
</dbReference>
<dbReference type="Pfam" id="PF00170">
    <property type="entry name" value="bZIP_1"/>
    <property type="match status" value="1"/>
</dbReference>
<evidence type="ECO:0000259" key="4">
    <source>
        <dbReference type="PROSITE" id="PS50217"/>
    </source>
</evidence>
<proteinExistence type="predicted"/>
<feature type="domain" description="BZIP" evidence="4">
    <location>
        <begin position="122"/>
        <end position="185"/>
    </location>
</feature>
<dbReference type="Proteomes" id="UP001161017">
    <property type="component" value="Unassembled WGS sequence"/>
</dbReference>
<reference evidence="5" key="1">
    <citation type="journal article" date="2023" name="Genome Biol. Evol.">
        <title>First Whole Genome Sequence and Flow Cytometry Genome Size Data for the Lichen-Forming Fungus Ramalina farinacea (Ascomycota).</title>
        <authorList>
            <person name="Llewellyn T."/>
            <person name="Mian S."/>
            <person name="Hill R."/>
            <person name="Leitch I.J."/>
            <person name="Gaya E."/>
        </authorList>
    </citation>
    <scope>NUCLEOTIDE SEQUENCE</scope>
    <source>
        <strain evidence="5">LIQ254RAFAR</strain>
    </source>
</reference>
<name>A0AA43TPY6_9LECA</name>
<keyword evidence="6" id="KW-1185">Reference proteome</keyword>
<gene>
    <name evidence="5" type="ORF">OHK93_006283</name>
</gene>
<feature type="compositionally biased region" description="Basic and acidic residues" evidence="3">
    <location>
        <begin position="201"/>
        <end position="211"/>
    </location>
</feature>
<dbReference type="InterPro" id="IPR046347">
    <property type="entry name" value="bZIP_sf"/>
</dbReference>
<comment type="caution">
    <text evidence="5">The sequence shown here is derived from an EMBL/GenBank/DDBJ whole genome shotgun (WGS) entry which is preliminary data.</text>
</comment>
<feature type="compositionally biased region" description="Polar residues" evidence="3">
    <location>
        <begin position="24"/>
        <end position="34"/>
    </location>
</feature>
<dbReference type="SMART" id="SM00338">
    <property type="entry name" value="BRLZ"/>
    <property type="match status" value="1"/>
</dbReference>
<dbReference type="GO" id="GO:0090575">
    <property type="term" value="C:RNA polymerase II transcription regulator complex"/>
    <property type="evidence" value="ECO:0007669"/>
    <property type="project" value="TreeGrafter"/>
</dbReference>
<dbReference type="AlphaFoldDB" id="A0AA43TPY6"/>
<dbReference type="CDD" id="cd14688">
    <property type="entry name" value="bZIP_YAP"/>
    <property type="match status" value="1"/>
</dbReference>